<name>A0ABQ9J4T0_9CUCU</name>
<dbReference type="InterPro" id="IPR040382">
    <property type="entry name" value="NOL10/Enp2"/>
</dbReference>
<dbReference type="Proteomes" id="UP001162164">
    <property type="component" value="Unassembled WGS sequence"/>
</dbReference>
<gene>
    <name evidence="1" type="ORF">NQ317_012713</name>
</gene>
<protein>
    <submittedName>
        <fullName evidence="1">Uncharacterized protein</fullName>
    </submittedName>
</protein>
<feature type="non-terminal residue" evidence="1">
    <location>
        <position position="84"/>
    </location>
</feature>
<reference evidence="1" key="1">
    <citation type="journal article" date="2023" name="Insect Mol. Biol.">
        <title>Genome sequencing provides insights into the evolution of gene families encoding plant cell wall-degrading enzymes in longhorned beetles.</title>
        <authorList>
            <person name="Shin N.R."/>
            <person name="Okamura Y."/>
            <person name="Kirsch R."/>
            <person name="Pauchet Y."/>
        </authorList>
    </citation>
    <scope>NUCLEOTIDE SEQUENCE</scope>
    <source>
        <strain evidence="1">MMC_N1</strain>
    </source>
</reference>
<dbReference type="EMBL" id="JAPWTJ010001333">
    <property type="protein sequence ID" value="KAJ8972496.1"/>
    <property type="molecule type" value="Genomic_DNA"/>
</dbReference>
<evidence type="ECO:0000313" key="2">
    <source>
        <dbReference type="Proteomes" id="UP001162164"/>
    </source>
</evidence>
<dbReference type="PANTHER" id="PTHR14927:SF0">
    <property type="entry name" value="NUCLEOLAR PROTEIN 10"/>
    <property type="match status" value="1"/>
</dbReference>
<evidence type="ECO:0000313" key="1">
    <source>
        <dbReference type="EMBL" id="KAJ8972496.1"/>
    </source>
</evidence>
<comment type="caution">
    <text evidence="1">The sequence shown here is derived from an EMBL/GenBank/DDBJ whole genome shotgun (WGS) entry which is preliminary data.</text>
</comment>
<organism evidence="1 2">
    <name type="scientific">Molorchus minor</name>
    <dbReference type="NCBI Taxonomy" id="1323400"/>
    <lineage>
        <taxon>Eukaryota</taxon>
        <taxon>Metazoa</taxon>
        <taxon>Ecdysozoa</taxon>
        <taxon>Arthropoda</taxon>
        <taxon>Hexapoda</taxon>
        <taxon>Insecta</taxon>
        <taxon>Pterygota</taxon>
        <taxon>Neoptera</taxon>
        <taxon>Endopterygota</taxon>
        <taxon>Coleoptera</taxon>
        <taxon>Polyphaga</taxon>
        <taxon>Cucujiformia</taxon>
        <taxon>Chrysomeloidea</taxon>
        <taxon>Cerambycidae</taxon>
        <taxon>Lamiinae</taxon>
        <taxon>Monochamini</taxon>
        <taxon>Molorchus</taxon>
    </lineage>
</organism>
<accession>A0ABQ9J4T0</accession>
<proteinExistence type="predicted"/>
<dbReference type="PANTHER" id="PTHR14927">
    <property type="entry name" value="NUCLEOLAR PROTEIN 10"/>
    <property type="match status" value="1"/>
</dbReference>
<sequence>MYGLPIKDIDFHHEQDLVYSLDSSVLKIWEQNNGKIYTSIEASTEFNNLCTVPSLGPAPRWASFLDSLTEELEESNVENVYDDY</sequence>
<keyword evidence="2" id="KW-1185">Reference proteome</keyword>